<keyword evidence="14" id="KW-1185">Reference proteome</keyword>
<dbReference type="PANTHER" id="PTHR10192">
    <property type="entry name" value="MOLYBDOPTERIN BIOSYNTHESIS PROTEIN"/>
    <property type="match status" value="1"/>
</dbReference>
<dbReference type="FunFam" id="3.40.980.10:FF:000004">
    <property type="entry name" value="Molybdopterin molybdenumtransferase"/>
    <property type="match status" value="1"/>
</dbReference>
<dbReference type="SUPFAM" id="SSF63867">
    <property type="entry name" value="MoeA C-terminal domain-like"/>
    <property type="match status" value="1"/>
</dbReference>
<evidence type="ECO:0000256" key="11">
    <source>
        <dbReference type="RuleBase" id="RU365090"/>
    </source>
</evidence>
<dbReference type="Pfam" id="PF00994">
    <property type="entry name" value="MoCF_biosynth"/>
    <property type="match status" value="1"/>
</dbReference>
<dbReference type="EC" id="2.10.1.1" evidence="11"/>
<organism evidence="13 14">
    <name type="scientific">Syntrophotalea acetylenica</name>
    <name type="common">Pelobacter acetylenicus</name>
    <dbReference type="NCBI Taxonomy" id="29542"/>
    <lineage>
        <taxon>Bacteria</taxon>
        <taxon>Pseudomonadati</taxon>
        <taxon>Thermodesulfobacteriota</taxon>
        <taxon>Desulfuromonadia</taxon>
        <taxon>Desulfuromonadales</taxon>
        <taxon>Syntrophotaleaceae</taxon>
        <taxon>Syntrophotalea</taxon>
    </lineage>
</organism>
<keyword evidence="8 11" id="KW-0460">Magnesium</keyword>
<dbReference type="InterPro" id="IPR036135">
    <property type="entry name" value="MoeA_linker/N_sf"/>
</dbReference>
<comment type="catalytic activity">
    <reaction evidence="10">
        <text>adenylyl-molybdopterin + molybdate = Mo-molybdopterin + AMP + H(+)</text>
        <dbReference type="Rhea" id="RHEA:35047"/>
        <dbReference type="ChEBI" id="CHEBI:15378"/>
        <dbReference type="ChEBI" id="CHEBI:36264"/>
        <dbReference type="ChEBI" id="CHEBI:62727"/>
        <dbReference type="ChEBI" id="CHEBI:71302"/>
        <dbReference type="ChEBI" id="CHEBI:456215"/>
        <dbReference type="EC" id="2.10.1.1"/>
    </reaction>
</comment>
<feature type="domain" description="MoaB/Mog" evidence="12">
    <location>
        <begin position="182"/>
        <end position="320"/>
    </location>
</feature>
<dbReference type="RefSeq" id="WP_083558403.1">
    <property type="nucleotide sequence ID" value="NZ_CP015455.1"/>
</dbReference>
<name>A0A1L3GCS3_SYNAC</name>
<dbReference type="InterPro" id="IPR005111">
    <property type="entry name" value="MoeA_C_domain_IV"/>
</dbReference>
<keyword evidence="5 11" id="KW-0500">Molybdenum</keyword>
<dbReference type="Gene3D" id="3.40.980.10">
    <property type="entry name" value="MoaB/Mog-like domain"/>
    <property type="match status" value="1"/>
</dbReference>
<dbReference type="Pfam" id="PF03454">
    <property type="entry name" value="MoeA_C"/>
    <property type="match status" value="1"/>
</dbReference>
<evidence type="ECO:0000256" key="9">
    <source>
        <dbReference type="ARBA" id="ARBA00023150"/>
    </source>
</evidence>
<dbReference type="KEGG" id="pace:A6070_09000"/>
<dbReference type="STRING" id="29542.A6070_09000"/>
<protein>
    <recommendedName>
        <fullName evidence="11">Molybdopterin molybdenumtransferase</fullName>
        <ecNumber evidence="11">2.10.1.1</ecNumber>
    </recommendedName>
</protein>
<evidence type="ECO:0000256" key="3">
    <source>
        <dbReference type="ARBA" id="ARBA00005046"/>
    </source>
</evidence>
<dbReference type="UniPathway" id="UPA00344"/>
<dbReference type="SMART" id="SM00852">
    <property type="entry name" value="MoCF_biosynth"/>
    <property type="match status" value="1"/>
</dbReference>
<dbReference type="SUPFAM" id="SSF63882">
    <property type="entry name" value="MoeA N-terminal region -like"/>
    <property type="match status" value="1"/>
</dbReference>
<dbReference type="Gene3D" id="3.90.105.10">
    <property type="entry name" value="Molybdopterin biosynthesis moea protein, domain 2"/>
    <property type="match status" value="1"/>
</dbReference>
<dbReference type="GO" id="GO:0005829">
    <property type="term" value="C:cytosol"/>
    <property type="evidence" value="ECO:0007669"/>
    <property type="project" value="TreeGrafter"/>
</dbReference>
<keyword evidence="7 11" id="KW-0479">Metal-binding</keyword>
<evidence type="ECO:0000313" key="14">
    <source>
        <dbReference type="Proteomes" id="UP000182264"/>
    </source>
</evidence>
<keyword evidence="9 11" id="KW-0501">Molybdenum cofactor biosynthesis</keyword>
<dbReference type="Gene3D" id="2.40.340.10">
    <property type="entry name" value="MoeA, C-terminal, domain IV"/>
    <property type="match status" value="1"/>
</dbReference>
<keyword evidence="6 11" id="KW-0808">Transferase</keyword>
<evidence type="ECO:0000256" key="1">
    <source>
        <dbReference type="ARBA" id="ARBA00001946"/>
    </source>
</evidence>
<comment type="pathway">
    <text evidence="3 11">Cofactor biosynthesis; molybdopterin biosynthesis.</text>
</comment>
<dbReference type="Gene3D" id="2.170.190.11">
    <property type="entry name" value="Molybdopterin biosynthesis moea protein, domain 3"/>
    <property type="match status" value="1"/>
</dbReference>
<dbReference type="InterPro" id="IPR005110">
    <property type="entry name" value="MoeA_linker/N"/>
</dbReference>
<reference evidence="13 14" key="1">
    <citation type="journal article" date="2017" name="Genome Announc.">
        <title>Complete Genome Sequences of Two Acetylene-Fermenting Pelobacter acetylenicus Strains.</title>
        <authorList>
            <person name="Sutton J.M."/>
            <person name="Baesman S.M."/>
            <person name="Fierst J.L."/>
            <person name="Poret-Peterson A.T."/>
            <person name="Oremland R.S."/>
            <person name="Dunlap D.S."/>
            <person name="Akob D.M."/>
        </authorList>
    </citation>
    <scope>NUCLEOTIDE SEQUENCE [LARGE SCALE GENOMIC DNA]</scope>
    <source>
        <strain evidence="13 14">DSM 3247</strain>
    </source>
</reference>
<comment type="similarity">
    <text evidence="4 11">Belongs to the MoeA family.</text>
</comment>
<proteinExistence type="inferred from homology"/>
<evidence type="ECO:0000259" key="12">
    <source>
        <dbReference type="SMART" id="SM00852"/>
    </source>
</evidence>
<dbReference type="NCBIfam" id="TIGR00177">
    <property type="entry name" value="molyb_syn"/>
    <property type="match status" value="1"/>
</dbReference>
<dbReference type="GO" id="GO:0006777">
    <property type="term" value="P:Mo-molybdopterin cofactor biosynthetic process"/>
    <property type="evidence" value="ECO:0007669"/>
    <property type="project" value="UniProtKB-UniRule"/>
</dbReference>
<dbReference type="InterPro" id="IPR038987">
    <property type="entry name" value="MoeA-like"/>
</dbReference>
<gene>
    <name evidence="13" type="ORF">A7E75_00395</name>
</gene>
<dbReference type="InterPro" id="IPR036688">
    <property type="entry name" value="MoeA_C_domain_IV_sf"/>
</dbReference>
<evidence type="ECO:0000256" key="5">
    <source>
        <dbReference type="ARBA" id="ARBA00022505"/>
    </source>
</evidence>
<dbReference type="GO" id="GO:0061599">
    <property type="term" value="F:molybdopterin molybdotransferase activity"/>
    <property type="evidence" value="ECO:0007669"/>
    <property type="project" value="UniProtKB-UniRule"/>
</dbReference>
<comment type="function">
    <text evidence="2 11">Catalyzes the insertion of molybdate into adenylated molybdopterin with the concomitant release of AMP.</text>
</comment>
<evidence type="ECO:0000256" key="8">
    <source>
        <dbReference type="ARBA" id="ARBA00022842"/>
    </source>
</evidence>
<evidence type="ECO:0000256" key="7">
    <source>
        <dbReference type="ARBA" id="ARBA00022723"/>
    </source>
</evidence>
<dbReference type="Pfam" id="PF03453">
    <property type="entry name" value="MoeA_N"/>
    <property type="match status" value="1"/>
</dbReference>
<comment type="cofactor">
    <cofactor evidence="1 11">
        <name>Mg(2+)</name>
        <dbReference type="ChEBI" id="CHEBI:18420"/>
    </cofactor>
</comment>
<sequence>MLQSISMENALEILGQFASTVGSEEIPVVDAFERILSENIEAGFPLPPFQRSPLDGYALRAVDTAGADADSPVELTVAQTVFAGCVPTHPLRAGEAAAVTTGAPLPEGSDCVIKFESVRRDGDSITVCSRLRPGQNVVPQGEDVAHGETVLEKGVNITPAVVGLLVSLGLEKVVVYKKPRVGIISIGDELLEVGNPLAPGKIYNSNLYALAIQVREAGGIPILQETVPDDVVTIASAISRALSQNDLVITTGGASVGSKDLVREGIGRSGADILFWKVGMKPGTPAVCGQKGGKLMIGLSGNPSAAMITFLMLVRPIIRSMAGKATGSLPEVSAVMAQPFGKSSSQRRLLRAVVNWEKGAYRGVPAGIQSPGALKSMTTCNALIDIPAGHGPLQVGDEVRALLLPPPYCLQG</sequence>
<dbReference type="InterPro" id="IPR036425">
    <property type="entry name" value="MoaB/Mog-like_dom_sf"/>
</dbReference>
<accession>A0A1L3GCS3</accession>
<evidence type="ECO:0000256" key="6">
    <source>
        <dbReference type="ARBA" id="ARBA00022679"/>
    </source>
</evidence>
<dbReference type="NCBIfam" id="NF045515">
    <property type="entry name" value="Glp_gephyrin"/>
    <property type="match status" value="1"/>
</dbReference>
<dbReference type="SUPFAM" id="SSF53218">
    <property type="entry name" value="Molybdenum cofactor biosynthesis proteins"/>
    <property type="match status" value="1"/>
</dbReference>
<dbReference type="InterPro" id="IPR001453">
    <property type="entry name" value="MoaB/Mog_dom"/>
</dbReference>
<evidence type="ECO:0000256" key="10">
    <source>
        <dbReference type="ARBA" id="ARBA00047317"/>
    </source>
</evidence>
<evidence type="ECO:0000256" key="2">
    <source>
        <dbReference type="ARBA" id="ARBA00002901"/>
    </source>
</evidence>
<dbReference type="EMBL" id="CP015518">
    <property type="protein sequence ID" value="APG23649.1"/>
    <property type="molecule type" value="Genomic_DNA"/>
</dbReference>
<dbReference type="CDD" id="cd00887">
    <property type="entry name" value="MoeA"/>
    <property type="match status" value="1"/>
</dbReference>
<evidence type="ECO:0000313" key="13">
    <source>
        <dbReference type="EMBL" id="APG23649.1"/>
    </source>
</evidence>
<dbReference type="AlphaFoldDB" id="A0A1L3GCS3"/>
<dbReference type="OrthoDB" id="9804758at2"/>
<dbReference type="GO" id="GO:0046872">
    <property type="term" value="F:metal ion binding"/>
    <property type="evidence" value="ECO:0007669"/>
    <property type="project" value="UniProtKB-UniRule"/>
</dbReference>
<dbReference type="Proteomes" id="UP000182264">
    <property type="component" value="Chromosome"/>
</dbReference>
<dbReference type="PANTHER" id="PTHR10192:SF5">
    <property type="entry name" value="GEPHYRIN"/>
    <property type="match status" value="1"/>
</dbReference>
<evidence type="ECO:0000256" key="4">
    <source>
        <dbReference type="ARBA" id="ARBA00010763"/>
    </source>
</evidence>